<comment type="catalytic activity">
    <reaction evidence="2">
        <text>L-tyrosyl-[protein] + ATP = O-phospho-L-tyrosyl-[protein] + ADP + H(+)</text>
        <dbReference type="Rhea" id="RHEA:10596"/>
        <dbReference type="Rhea" id="RHEA-COMP:10136"/>
        <dbReference type="Rhea" id="RHEA-COMP:20101"/>
        <dbReference type="ChEBI" id="CHEBI:15378"/>
        <dbReference type="ChEBI" id="CHEBI:30616"/>
        <dbReference type="ChEBI" id="CHEBI:46858"/>
        <dbReference type="ChEBI" id="CHEBI:61978"/>
        <dbReference type="ChEBI" id="CHEBI:456216"/>
        <dbReference type="EC" id="2.7.10.1"/>
    </reaction>
</comment>
<dbReference type="InterPro" id="IPR020635">
    <property type="entry name" value="Tyr_kinase_cat_dom"/>
</dbReference>
<dbReference type="CDD" id="cd13999">
    <property type="entry name" value="STKc_MAP3K-like"/>
    <property type="match status" value="1"/>
</dbReference>
<keyword evidence="5" id="KW-0472">Membrane</keyword>
<dbReference type="GO" id="GO:0004714">
    <property type="term" value="F:transmembrane receptor protein tyrosine kinase activity"/>
    <property type="evidence" value="ECO:0007669"/>
    <property type="project" value="UniProtKB-EC"/>
</dbReference>
<dbReference type="PRINTS" id="PR00109">
    <property type="entry name" value="TYRKINASE"/>
</dbReference>
<feature type="region of interest" description="Disordered" evidence="4">
    <location>
        <begin position="41"/>
        <end position="81"/>
    </location>
</feature>
<dbReference type="PANTHER" id="PTHR24416">
    <property type="entry name" value="TYROSINE-PROTEIN KINASE RECEPTOR"/>
    <property type="match status" value="1"/>
</dbReference>
<accession>L8HCK5</accession>
<feature type="compositionally biased region" description="Acidic residues" evidence="4">
    <location>
        <begin position="949"/>
        <end position="961"/>
    </location>
</feature>
<dbReference type="InterPro" id="IPR050122">
    <property type="entry name" value="RTK"/>
</dbReference>
<dbReference type="InterPro" id="IPR000719">
    <property type="entry name" value="Prot_kinase_dom"/>
</dbReference>
<keyword evidence="5" id="KW-1133">Transmembrane helix</keyword>
<gene>
    <name evidence="8" type="ORF">ACA1_036180</name>
</gene>
<organism evidence="8 9">
    <name type="scientific">Acanthamoeba castellanii (strain ATCC 30010 / Neff)</name>
    <dbReference type="NCBI Taxonomy" id="1257118"/>
    <lineage>
        <taxon>Eukaryota</taxon>
        <taxon>Amoebozoa</taxon>
        <taxon>Discosea</taxon>
        <taxon>Longamoebia</taxon>
        <taxon>Centramoebida</taxon>
        <taxon>Acanthamoebidae</taxon>
        <taxon>Acanthamoeba</taxon>
    </lineage>
</organism>
<dbReference type="InterPro" id="IPR011009">
    <property type="entry name" value="Kinase-like_dom_sf"/>
</dbReference>
<feature type="signal peptide" evidence="6">
    <location>
        <begin position="1"/>
        <end position="36"/>
    </location>
</feature>
<dbReference type="Gene3D" id="3.30.200.20">
    <property type="entry name" value="Phosphorylase Kinase, domain 1"/>
    <property type="match status" value="1"/>
</dbReference>
<dbReference type="RefSeq" id="XP_004352069.1">
    <property type="nucleotide sequence ID" value="XM_004352017.1"/>
</dbReference>
<dbReference type="SUPFAM" id="SSF56112">
    <property type="entry name" value="Protein kinase-like (PK-like)"/>
    <property type="match status" value="1"/>
</dbReference>
<feature type="compositionally biased region" description="Low complexity" evidence="4">
    <location>
        <begin position="1024"/>
        <end position="1043"/>
    </location>
</feature>
<dbReference type="InterPro" id="IPR008266">
    <property type="entry name" value="Tyr_kinase_AS"/>
</dbReference>
<dbReference type="InterPro" id="IPR017441">
    <property type="entry name" value="Protein_kinase_ATP_BS"/>
</dbReference>
<dbReference type="SMART" id="SM00219">
    <property type="entry name" value="TyrKc"/>
    <property type="match status" value="1"/>
</dbReference>
<feature type="region of interest" description="Disordered" evidence="4">
    <location>
        <begin position="994"/>
        <end position="1223"/>
    </location>
</feature>
<dbReference type="GO" id="GO:0043235">
    <property type="term" value="C:receptor complex"/>
    <property type="evidence" value="ECO:0007669"/>
    <property type="project" value="TreeGrafter"/>
</dbReference>
<dbReference type="PANTHER" id="PTHR24416:SF611">
    <property type="entry name" value="TYROSINE-PROTEIN KINASE TRANSMEMBRANE RECEPTOR ROR"/>
    <property type="match status" value="1"/>
</dbReference>
<sequence length="1260" mass="139457">MAVPPPHERPPLRLVLPISFSLFIFLSLLCVNPALAKPPLSGKRHAFSPPPEPRRIITPPSAPRGEAIAPSKSSRSLPSMPDAFWDDLVERNREERSGYGGRSSANNDDRRRRDTRAAAPKPDCLYVSGYSSEVKRGFAYSNGKLYVFNDAGDYQSQYLSAPMALGVDYHTDTLYVSTSSSIDQIEIGRNMSNGDKYCTCSFSTKEVDVFDIQTLDVNQADGGVYFGFHNEICYKPNNSSSASCWVWPNSLVPDNEEFKYIYINQHSQKLYALSSIAMWVYYFEVNPNASLWLGGLWGSPGYLNSYARNSKFTGVASRDDSDEIYLSLPSFDYVEAGTGDTKTSSCLVVEASLDAWTLSGCWIPEPGLQADQIYEPFFLYHHDGYFYSFIPNAPPGGGSDTTNALLRMDLQHKTEDDSLLEMAEDWDWFIDRISSPTDLLWAPCPYVPSPSPSPRALSASADGLSTAAIIAPVVLGSLLVLFVAGLIVGILAWNYHRKRRKYYAGQELCSDEIELGMVKFTYREIEYQDLKLGRLLGEGAFGKVYKGEYRGAVVAVKLFEALRLDQADEKVLNELRMEAQMMERLSNHPNIVKFVGAITRGEYSDLAHVEPAPRNEGANFALVTEFCSRGSLLDLLVKKKKKLPLITLVRMARDAASGILHLHKEHIVHRDIAARNILVGQNYEVYVADFGLARAQEAEGQVATTKQNFGPISWMAPEALRSREYSEATDAFSFGVLLWEMVERKRPWAGMEAVQVVTAVTTNTRLKIPKDCDPVFQRLMKMCWRQNPAHRPSFEKMVNTLSDYYKTLKQYQDADADAFEASGKDSDDEPEDLGEGMSYEEWQARRIKDEVKSFMKQLITERNDDYHTVAGAAAVALHELRSAFGVEGEEGETVPLLAKKQSSGQLSRSKPLKGSDTPASGKKIIYDSLNESKAKKMGLTKNKKKEKTGEEEEGEDEDDGDIQFTGESMRYAGAGATSAGSILDSSMYLGLDEAAKGGESNQNLEREDSGELVRKRKPNPKQIASASSSSYASLSASELSAPSNQANATSPAGPSPQGDAAPGKAEAGDEDQIYLFQANAETDEEREKEKENENENEKATENEGEEEAEAEAEAEGKGGAKKSKNPLMKSLEAMKKLSERSLRKSDGGGLKKTIEKNMEKNEKKRGKSEQALKRRETKKAEAEQKKNQQEPKKSAEAELPAPPVAAPPQQWLMPERKVKVSTLGSSIREQDSFYASILDSKQSLALGSDDESDDSSSDSD</sequence>
<feature type="region of interest" description="Disordered" evidence="4">
    <location>
        <begin position="95"/>
        <end position="117"/>
    </location>
</feature>
<dbReference type="KEGG" id="acan:ACA1_036180"/>
<evidence type="ECO:0000256" key="3">
    <source>
        <dbReference type="PROSITE-ProRule" id="PRU10141"/>
    </source>
</evidence>
<feature type="domain" description="Protein kinase" evidence="7">
    <location>
        <begin position="530"/>
        <end position="805"/>
    </location>
</feature>
<feature type="compositionally biased region" description="Basic and acidic residues" evidence="4">
    <location>
        <begin position="1152"/>
        <end position="1196"/>
    </location>
</feature>
<feature type="chain" id="PRO_5003991119" evidence="6">
    <location>
        <begin position="37"/>
        <end position="1260"/>
    </location>
</feature>
<feature type="binding site" evidence="3">
    <location>
        <position position="557"/>
    </location>
    <ligand>
        <name>ATP</name>
        <dbReference type="ChEBI" id="CHEBI:30616"/>
    </ligand>
</feature>
<dbReference type="GO" id="GO:0005886">
    <property type="term" value="C:plasma membrane"/>
    <property type="evidence" value="ECO:0007669"/>
    <property type="project" value="TreeGrafter"/>
</dbReference>
<dbReference type="VEuPathDB" id="AmoebaDB:ACA1_036180"/>
<comment type="subcellular location">
    <subcellularLocation>
        <location evidence="1">Membrane</location>
        <topology evidence="1">Single-pass membrane protein</topology>
    </subcellularLocation>
</comment>
<proteinExistence type="predicted"/>
<keyword evidence="5" id="KW-0812">Transmembrane</keyword>
<dbReference type="GeneID" id="14923893"/>
<dbReference type="PROSITE" id="PS00107">
    <property type="entry name" value="PROTEIN_KINASE_ATP"/>
    <property type="match status" value="1"/>
</dbReference>
<evidence type="ECO:0000313" key="9">
    <source>
        <dbReference type="Proteomes" id="UP000011083"/>
    </source>
</evidence>
<dbReference type="Proteomes" id="UP000011083">
    <property type="component" value="Unassembled WGS sequence"/>
</dbReference>
<keyword evidence="3" id="KW-0067">ATP-binding</keyword>
<keyword evidence="9" id="KW-1185">Reference proteome</keyword>
<feature type="compositionally biased region" description="Basic and acidic residues" evidence="4">
    <location>
        <begin position="107"/>
        <end position="116"/>
    </location>
</feature>
<reference evidence="8 9" key="1">
    <citation type="journal article" date="2013" name="Genome Biol.">
        <title>Genome of Acanthamoeba castellanii highlights extensive lateral gene transfer and early evolution of tyrosine kinase signaling.</title>
        <authorList>
            <person name="Clarke M."/>
            <person name="Lohan A.J."/>
            <person name="Liu B."/>
            <person name="Lagkouvardos I."/>
            <person name="Roy S."/>
            <person name="Zafar N."/>
            <person name="Bertelli C."/>
            <person name="Schilde C."/>
            <person name="Kianianmomeni A."/>
            <person name="Burglin T.R."/>
            <person name="Frech C."/>
            <person name="Turcotte B."/>
            <person name="Kopec K.O."/>
            <person name="Synnott J.M."/>
            <person name="Choo C."/>
            <person name="Paponov I."/>
            <person name="Finkler A."/>
            <person name="Soon Heng Tan C."/>
            <person name="Hutchins A.P."/>
            <person name="Weinmeier T."/>
            <person name="Rattei T."/>
            <person name="Chu J.S."/>
            <person name="Gimenez G."/>
            <person name="Irimia M."/>
            <person name="Rigden D.J."/>
            <person name="Fitzpatrick D.A."/>
            <person name="Lorenzo-Morales J."/>
            <person name="Bateman A."/>
            <person name="Chiu C.H."/>
            <person name="Tang P."/>
            <person name="Hegemann P."/>
            <person name="Fromm H."/>
            <person name="Raoult D."/>
            <person name="Greub G."/>
            <person name="Miranda-Saavedra D."/>
            <person name="Chen N."/>
            <person name="Nash P."/>
            <person name="Ginger M.L."/>
            <person name="Horn M."/>
            <person name="Schaap P."/>
            <person name="Caler L."/>
            <person name="Loftus B."/>
        </authorList>
    </citation>
    <scope>NUCLEOTIDE SEQUENCE [LARGE SCALE GENOMIC DNA]</scope>
    <source>
        <strain evidence="8 9">Neff</strain>
    </source>
</reference>
<protein>
    <submittedName>
        <fullName evidence="8">MAP kinase, putative</fullName>
    </submittedName>
</protein>
<feature type="compositionally biased region" description="Acidic residues" evidence="4">
    <location>
        <begin position="1248"/>
        <end position="1260"/>
    </location>
</feature>
<evidence type="ECO:0000313" key="8">
    <source>
        <dbReference type="EMBL" id="ELR22930.1"/>
    </source>
</evidence>
<keyword evidence="6" id="KW-0732">Signal</keyword>
<feature type="compositionally biased region" description="Basic and acidic residues" evidence="4">
    <location>
        <begin position="1004"/>
        <end position="1013"/>
    </location>
</feature>
<dbReference type="GO" id="GO:0005524">
    <property type="term" value="F:ATP binding"/>
    <property type="evidence" value="ECO:0007669"/>
    <property type="project" value="UniProtKB-UniRule"/>
</dbReference>
<evidence type="ECO:0000256" key="6">
    <source>
        <dbReference type="SAM" id="SignalP"/>
    </source>
</evidence>
<dbReference type="PROSITE" id="PS50011">
    <property type="entry name" value="PROTEIN_KINASE_DOM"/>
    <property type="match status" value="1"/>
</dbReference>
<dbReference type="EMBL" id="KB007868">
    <property type="protein sequence ID" value="ELR22930.1"/>
    <property type="molecule type" value="Genomic_DNA"/>
</dbReference>
<dbReference type="Pfam" id="PF07714">
    <property type="entry name" value="PK_Tyr_Ser-Thr"/>
    <property type="match status" value="1"/>
</dbReference>
<feature type="compositionally biased region" description="Acidic residues" evidence="4">
    <location>
        <begin position="1102"/>
        <end position="1113"/>
    </location>
</feature>
<feature type="region of interest" description="Disordered" evidence="4">
    <location>
        <begin position="895"/>
        <end position="969"/>
    </location>
</feature>
<keyword evidence="8" id="KW-0808">Transferase</keyword>
<dbReference type="GO" id="GO:0007169">
    <property type="term" value="P:cell surface receptor protein tyrosine kinase signaling pathway"/>
    <property type="evidence" value="ECO:0007669"/>
    <property type="project" value="TreeGrafter"/>
</dbReference>
<evidence type="ECO:0000256" key="5">
    <source>
        <dbReference type="SAM" id="Phobius"/>
    </source>
</evidence>
<feature type="compositionally biased region" description="Basic residues" evidence="4">
    <location>
        <begin position="935"/>
        <end position="946"/>
    </location>
</feature>
<evidence type="ECO:0000259" key="7">
    <source>
        <dbReference type="PROSITE" id="PS50011"/>
    </source>
</evidence>
<feature type="compositionally biased region" description="Basic and acidic residues" evidence="4">
    <location>
        <begin position="1085"/>
        <end position="1101"/>
    </location>
</feature>
<feature type="region of interest" description="Disordered" evidence="4">
    <location>
        <begin position="1240"/>
        <end position="1260"/>
    </location>
</feature>
<keyword evidence="3" id="KW-0547">Nucleotide-binding</keyword>
<name>L8HCK5_ACACF</name>
<feature type="transmembrane region" description="Helical" evidence="5">
    <location>
        <begin position="469"/>
        <end position="493"/>
    </location>
</feature>
<evidence type="ECO:0000256" key="2">
    <source>
        <dbReference type="ARBA" id="ARBA00051243"/>
    </source>
</evidence>
<dbReference type="STRING" id="1257118.L8HCK5"/>
<dbReference type="PROSITE" id="PS00109">
    <property type="entry name" value="PROTEIN_KINASE_TYR"/>
    <property type="match status" value="1"/>
</dbReference>
<dbReference type="InterPro" id="IPR001245">
    <property type="entry name" value="Ser-Thr/Tyr_kinase_cat_dom"/>
</dbReference>
<feature type="compositionally biased region" description="Basic and acidic residues" evidence="4">
    <location>
        <begin position="1132"/>
        <end position="1146"/>
    </location>
</feature>
<keyword evidence="8" id="KW-0418">Kinase</keyword>
<dbReference type="Gene3D" id="1.10.510.10">
    <property type="entry name" value="Transferase(Phosphotransferase) domain 1"/>
    <property type="match status" value="1"/>
</dbReference>
<dbReference type="AlphaFoldDB" id="L8HCK5"/>
<evidence type="ECO:0000256" key="1">
    <source>
        <dbReference type="ARBA" id="ARBA00004167"/>
    </source>
</evidence>
<evidence type="ECO:0000256" key="4">
    <source>
        <dbReference type="SAM" id="MobiDB-lite"/>
    </source>
</evidence>